<keyword evidence="3 11" id="KW-0812">Transmembrane</keyword>
<dbReference type="GO" id="GO:0000001">
    <property type="term" value="P:mitochondrion inheritance"/>
    <property type="evidence" value="ECO:0007669"/>
    <property type="project" value="InterPro"/>
</dbReference>
<dbReference type="PANTHER" id="PTHR31068:SF0">
    <property type="entry name" value="MITOCHONDRIAL DISTRIBUTION AND MORPHOLOGY PROTEIN 31"/>
    <property type="match status" value="1"/>
</dbReference>
<evidence type="ECO:0000256" key="2">
    <source>
        <dbReference type="ARBA" id="ARBA00005687"/>
    </source>
</evidence>
<evidence type="ECO:0000256" key="3">
    <source>
        <dbReference type="ARBA" id="ARBA00022692"/>
    </source>
</evidence>
<keyword evidence="13" id="KW-1185">Reference proteome</keyword>
<proteinExistence type="inferred from homology"/>
<dbReference type="STRING" id="933852.A0A0C3BGP6"/>
<evidence type="ECO:0000256" key="8">
    <source>
        <dbReference type="ARBA" id="ARBA00023136"/>
    </source>
</evidence>
<feature type="compositionally biased region" description="Polar residues" evidence="10">
    <location>
        <begin position="101"/>
        <end position="112"/>
    </location>
</feature>
<comment type="subcellular location">
    <subcellularLocation>
        <location evidence="1">Mitochondrion inner membrane</location>
    </subcellularLocation>
</comment>
<comment type="function">
    <text evidence="9">Involved in the organization of the mitochondrial membranes and the global structure of the mitochondria. Also required for mitochondrial distribution and mobility as well as for the maintenance of mitochondrial DNA nucleoids structures.</text>
</comment>
<keyword evidence="8 11" id="KW-0472">Membrane</keyword>
<reference evidence="12 13" key="1">
    <citation type="submission" date="2014-04" db="EMBL/GenBank/DDBJ databases">
        <authorList>
            <consortium name="DOE Joint Genome Institute"/>
            <person name="Kuo A."/>
            <person name="Zuccaro A."/>
            <person name="Kohler A."/>
            <person name="Nagy L.G."/>
            <person name="Floudas D."/>
            <person name="Copeland A."/>
            <person name="Barry K.W."/>
            <person name="Cichocki N."/>
            <person name="Veneault-Fourrey C."/>
            <person name="LaButti K."/>
            <person name="Lindquist E.A."/>
            <person name="Lipzen A."/>
            <person name="Lundell T."/>
            <person name="Morin E."/>
            <person name="Murat C."/>
            <person name="Sun H."/>
            <person name="Tunlid A."/>
            <person name="Henrissat B."/>
            <person name="Grigoriev I.V."/>
            <person name="Hibbett D.S."/>
            <person name="Martin F."/>
            <person name="Nordberg H.P."/>
            <person name="Cantor M.N."/>
            <person name="Hua S.X."/>
        </authorList>
    </citation>
    <scope>NUCLEOTIDE SEQUENCE [LARGE SCALE GENOMIC DNA]</scope>
    <source>
        <strain evidence="12 13">MAFF 305830</strain>
    </source>
</reference>
<keyword evidence="5" id="KW-0809">Transit peptide</keyword>
<evidence type="ECO:0000256" key="7">
    <source>
        <dbReference type="ARBA" id="ARBA00023128"/>
    </source>
</evidence>
<dbReference type="GO" id="GO:0005743">
    <property type="term" value="C:mitochondrial inner membrane"/>
    <property type="evidence" value="ECO:0007669"/>
    <property type="project" value="UniProtKB-SubCell"/>
</dbReference>
<dbReference type="AlphaFoldDB" id="A0A0C3BGP6"/>
<organism evidence="12 13">
    <name type="scientific">Serendipita vermifera MAFF 305830</name>
    <dbReference type="NCBI Taxonomy" id="933852"/>
    <lineage>
        <taxon>Eukaryota</taxon>
        <taxon>Fungi</taxon>
        <taxon>Dikarya</taxon>
        <taxon>Basidiomycota</taxon>
        <taxon>Agaricomycotina</taxon>
        <taxon>Agaricomycetes</taxon>
        <taxon>Sebacinales</taxon>
        <taxon>Serendipitaceae</taxon>
        <taxon>Serendipita</taxon>
    </lineage>
</organism>
<dbReference type="Pfam" id="PF08118">
    <property type="entry name" value="MDM31_MDM32"/>
    <property type="match status" value="1"/>
</dbReference>
<accession>A0A0C3BGP6</accession>
<evidence type="ECO:0000256" key="10">
    <source>
        <dbReference type="SAM" id="MobiDB-lite"/>
    </source>
</evidence>
<feature type="compositionally biased region" description="Polar residues" evidence="10">
    <location>
        <begin position="76"/>
        <end position="92"/>
    </location>
</feature>
<evidence type="ECO:0000313" key="13">
    <source>
        <dbReference type="Proteomes" id="UP000054097"/>
    </source>
</evidence>
<comment type="similarity">
    <text evidence="2">Belongs to the MDM31/MDM32 family.</text>
</comment>
<feature type="transmembrane region" description="Helical" evidence="11">
    <location>
        <begin position="171"/>
        <end position="198"/>
    </location>
</feature>
<name>A0A0C3BGP6_SERVB</name>
<evidence type="ECO:0000256" key="4">
    <source>
        <dbReference type="ARBA" id="ARBA00022792"/>
    </source>
</evidence>
<evidence type="ECO:0000313" key="12">
    <source>
        <dbReference type="EMBL" id="KIM31339.1"/>
    </source>
</evidence>
<feature type="region of interest" description="Disordered" evidence="10">
    <location>
        <begin position="46"/>
        <end position="112"/>
    </location>
</feature>
<feature type="compositionally biased region" description="Low complexity" evidence="10">
    <location>
        <begin position="1"/>
        <end position="27"/>
    </location>
</feature>
<dbReference type="HOGENOM" id="CLU_016236_0_1_1"/>
<evidence type="ECO:0000256" key="1">
    <source>
        <dbReference type="ARBA" id="ARBA00004273"/>
    </source>
</evidence>
<keyword evidence="6 11" id="KW-1133">Transmembrane helix</keyword>
<evidence type="ECO:0008006" key="14">
    <source>
        <dbReference type="Google" id="ProtNLM"/>
    </source>
</evidence>
<sequence>MLARRANAKSRASSLTSSVLRSSQSTSNAELKQRYLMIRTYFTSLNQPPSPLSQVAKTQRTLLEKRPDPSLRRAFLSTQEPRPNNGHSSANKVNDAHDTPETSASKHTGTQTHEYPSYIRRLTSSLPPLHRPTRDEMLALATGFWERMKIRFKWFTIRGFRKFNTDDMSAFLSWFVVSQAVWIMVGTTTFFSVVFATFNSLRMQEFIARQISNYLTKETGWTVVFESAIVPKWKDGQISFKRTYISRHPDFAPSLDPRNDSGVSSKVHPAHTVATRFDAHLPTLHDHGEDEIEPLVRAAPIQYERLEDLSPEQRITTFDLEVDSVDVELSFKRWLDGKGLVQNAVIKGVRGVVDRRLVSMTSDPDVDLASFRHPGPGFEVESLQLEDVLVTIYQPNFRPYTASIFQADFRLLRKQWLFYDLLSAKSIVGQFDNCLFSLHEPQSIGRTMSEDLKDTQWKRMSRLRIDGVNIDHLQAATGTQAGPISWITAGKFDAVLDIKFPRDESEADISSLFNEIAHNISVAASGDSLSPETLSALKHATLSDRIPGQRELAKPALRPPVGEEDGSAANDLHAGMDVVIDIDLRFRDLKAAVPLFTRDISYGNQALVRPIVAFINANRTLIPIHCTVVKPLTDFEGSWTPWETGLTDVIAIQIYEALAYHVTRSNMNRRIKAVSTWSLQMTANAVISALRNIVDPVSAHLREISSDEHLYLG</sequence>
<gene>
    <name evidence="12" type="ORF">M408DRAFT_327583</name>
</gene>
<keyword evidence="7" id="KW-0496">Mitochondrion</keyword>
<dbReference type="InterPro" id="IPR012571">
    <property type="entry name" value="Mdm31/Mdm32"/>
</dbReference>
<feature type="region of interest" description="Disordered" evidence="10">
    <location>
        <begin position="1"/>
        <end position="28"/>
    </location>
</feature>
<evidence type="ECO:0000256" key="6">
    <source>
        <dbReference type="ARBA" id="ARBA00022989"/>
    </source>
</evidence>
<feature type="compositionally biased region" description="Polar residues" evidence="10">
    <location>
        <begin position="46"/>
        <end position="61"/>
    </location>
</feature>
<evidence type="ECO:0000256" key="9">
    <source>
        <dbReference type="ARBA" id="ARBA00025191"/>
    </source>
</evidence>
<evidence type="ECO:0000256" key="5">
    <source>
        <dbReference type="ARBA" id="ARBA00022946"/>
    </source>
</evidence>
<protein>
    <recommendedName>
        <fullName evidence="14">Mitochondrial distribution and morphology protein family 31/32</fullName>
    </recommendedName>
</protein>
<keyword evidence="4" id="KW-0999">Mitochondrion inner membrane</keyword>
<dbReference type="Proteomes" id="UP000054097">
    <property type="component" value="Unassembled WGS sequence"/>
</dbReference>
<dbReference type="GO" id="GO:0007005">
    <property type="term" value="P:mitochondrion organization"/>
    <property type="evidence" value="ECO:0007669"/>
    <property type="project" value="InterPro"/>
</dbReference>
<dbReference type="EMBL" id="KN824282">
    <property type="protein sequence ID" value="KIM31339.1"/>
    <property type="molecule type" value="Genomic_DNA"/>
</dbReference>
<feature type="compositionally biased region" description="Basic and acidic residues" evidence="10">
    <location>
        <begin position="62"/>
        <end position="71"/>
    </location>
</feature>
<dbReference type="OrthoDB" id="17678at2759"/>
<dbReference type="PANTHER" id="PTHR31068">
    <property type="entry name" value="MITOCHONDRIAL DISTRIBUTION AND MORPHOLOGY PROTEIN 31"/>
    <property type="match status" value="1"/>
</dbReference>
<reference evidence="13" key="2">
    <citation type="submission" date="2015-01" db="EMBL/GenBank/DDBJ databases">
        <title>Evolutionary Origins and Diversification of the Mycorrhizal Mutualists.</title>
        <authorList>
            <consortium name="DOE Joint Genome Institute"/>
            <consortium name="Mycorrhizal Genomics Consortium"/>
            <person name="Kohler A."/>
            <person name="Kuo A."/>
            <person name="Nagy L.G."/>
            <person name="Floudas D."/>
            <person name="Copeland A."/>
            <person name="Barry K.W."/>
            <person name="Cichocki N."/>
            <person name="Veneault-Fourrey C."/>
            <person name="LaButti K."/>
            <person name="Lindquist E.A."/>
            <person name="Lipzen A."/>
            <person name="Lundell T."/>
            <person name="Morin E."/>
            <person name="Murat C."/>
            <person name="Riley R."/>
            <person name="Ohm R."/>
            <person name="Sun H."/>
            <person name="Tunlid A."/>
            <person name="Henrissat B."/>
            <person name="Grigoriev I.V."/>
            <person name="Hibbett D.S."/>
            <person name="Martin F."/>
        </authorList>
    </citation>
    <scope>NUCLEOTIDE SEQUENCE [LARGE SCALE GENOMIC DNA]</scope>
    <source>
        <strain evidence="13">MAFF 305830</strain>
    </source>
</reference>
<evidence type="ECO:0000256" key="11">
    <source>
        <dbReference type="SAM" id="Phobius"/>
    </source>
</evidence>